<dbReference type="Proteomes" id="UP000620124">
    <property type="component" value="Unassembled WGS sequence"/>
</dbReference>
<feature type="region of interest" description="Disordered" evidence="1">
    <location>
        <begin position="1"/>
        <end position="30"/>
    </location>
</feature>
<evidence type="ECO:0008006" key="5">
    <source>
        <dbReference type="Google" id="ProtNLM"/>
    </source>
</evidence>
<feature type="transmembrane region" description="Helical" evidence="2">
    <location>
        <begin position="47"/>
        <end position="66"/>
    </location>
</feature>
<dbReference type="OrthoDB" id="2020419at2759"/>
<feature type="region of interest" description="Disordered" evidence="1">
    <location>
        <begin position="334"/>
        <end position="353"/>
    </location>
</feature>
<dbReference type="AlphaFoldDB" id="A0A8H6XAL3"/>
<feature type="compositionally biased region" description="Low complexity" evidence="1">
    <location>
        <begin position="343"/>
        <end position="353"/>
    </location>
</feature>
<accession>A0A8H6XAL3</accession>
<keyword evidence="4" id="KW-1185">Reference proteome</keyword>
<protein>
    <recommendedName>
        <fullName evidence="5">Proteophosphoglycan 5</fullName>
    </recommendedName>
</protein>
<evidence type="ECO:0000256" key="2">
    <source>
        <dbReference type="SAM" id="Phobius"/>
    </source>
</evidence>
<keyword evidence="2" id="KW-0812">Transmembrane</keyword>
<evidence type="ECO:0000256" key="1">
    <source>
        <dbReference type="SAM" id="MobiDB-lite"/>
    </source>
</evidence>
<organism evidence="3 4">
    <name type="scientific">Mycena venus</name>
    <dbReference type="NCBI Taxonomy" id="2733690"/>
    <lineage>
        <taxon>Eukaryota</taxon>
        <taxon>Fungi</taxon>
        <taxon>Dikarya</taxon>
        <taxon>Basidiomycota</taxon>
        <taxon>Agaricomycotina</taxon>
        <taxon>Agaricomycetes</taxon>
        <taxon>Agaricomycetidae</taxon>
        <taxon>Agaricales</taxon>
        <taxon>Marasmiineae</taxon>
        <taxon>Mycenaceae</taxon>
        <taxon>Mycena</taxon>
    </lineage>
</organism>
<keyword evidence="2" id="KW-1133">Transmembrane helix</keyword>
<comment type="caution">
    <text evidence="3">The sequence shown here is derived from an EMBL/GenBank/DDBJ whole genome shotgun (WGS) entry which is preliminary data.</text>
</comment>
<sequence length="594" mass="65174">MLRSRSRSFGFPSPSQKINDSTREKYKNPPIGSPSRQVFAVFCRPSTIYKILLLSVILLAGVFIMVRSQTSMELQAVSTMPIPPSHEPQTAAPSQSLTSDPPSKRLVPFVDRSILQRLADMEISPDPDERPYFASSPHRPPMVTRIPEAKKPHAPPPFPDLCGSRLKSCRFLLPFRIGEQESKARIHFMEMLQLANRLDRILVLPNVGKSRIGACFKSDFEMYYDVERLADDLALTGGAAIMKLDLFRRWVNAEAPSAQLGFLSAKQASEPQLDVETTTFSNEDASILVGSHDSNINLPGCVARFHGLRLDTHAPLHIYLKPRARPSDRLLHRRRADATRHQAAATSPSSASPDPAVLVLSWDLRAPIFPATTTSFRPTLHYAQRLYALAAALAPPAPYAAVHWRMESVSPTRLPGCAHALIDTLTRLPLPLPDTGVRTFWFASDYPHAVHRTAPQGVDYGATPGGKAKSGTFRDVGPLHAEAVGIFGDAFAEGGELEGWEVAELTDARVAAATRAMGEGEWDRETEMLEDAGVRAIVDKIIGMRAALFVSGAPGCARTSSFTRQVLDARRTELGGQLEDGELPKLQNLVELFG</sequence>
<evidence type="ECO:0000313" key="4">
    <source>
        <dbReference type="Proteomes" id="UP000620124"/>
    </source>
</evidence>
<proteinExistence type="predicted"/>
<evidence type="ECO:0000313" key="3">
    <source>
        <dbReference type="EMBL" id="KAF7337010.1"/>
    </source>
</evidence>
<feature type="region of interest" description="Disordered" evidence="1">
    <location>
        <begin position="80"/>
        <end position="104"/>
    </location>
</feature>
<gene>
    <name evidence="3" type="ORF">MVEN_02137600</name>
</gene>
<reference evidence="3" key="1">
    <citation type="submission" date="2020-05" db="EMBL/GenBank/DDBJ databases">
        <title>Mycena genomes resolve the evolution of fungal bioluminescence.</title>
        <authorList>
            <person name="Tsai I.J."/>
        </authorList>
    </citation>
    <scope>NUCLEOTIDE SEQUENCE</scope>
    <source>
        <strain evidence="3">CCC161011</strain>
    </source>
</reference>
<keyword evidence="2" id="KW-0472">Membrane</keyword>
<dbReference type="Gene3D" id="3.40.50.11350">
    <property type="match status" value="1"/>
</dbReference>
<name>A0A8H6XAL3_9AGAR</name>
<feature type="compositionally biased region" description="Polar residues" evidence="1">
    <location>
        <begin position="87"/>
        <end position="101"/>
    </location>
</feature>
<dbReference type="EMBL" id="JACAZI010000022">
    <property type="protein sequence ID" value="KAF7337010.1"/>
    <property type="molecule type" value="Genomic_DNA"/>
</dbReference>